<dbReference type="EMBL" id="CP029550">
    <property type="protein sequence ID" value="AWN42042.1"/>
    <property type="molecule type" value="Genomic_DNA"/>
</dbReference>
<dbReference type="InterPro" id="IPR009967">
    <property type="entry name" value="Flagellum_FlbT"/>
</dbReference>
<dbReference type="Pfam" id="PF07378">
    <property type="entry name" value="FlbT"/>
    <property type="match status" value="1"/>
</dbReference>
<gene>
    <name evidence="4" type="ORF">DK389_17995</name>
</gene>
<keyword evidence="4" id="KW-0282">Flagellum</keyword>
<dbReference type="GO" id="GO:0044781">
    <property type="term" value="P:bacterial-type flagellum organization"/>
    <property type="evidence" value="ECO:0007669"/>
    <property type="project" value="UniProtKB-KW"/>
</dbReference>
<keyword evidence="4" id="KW-0969">Cilium</keyword>
<dbReference type="GO" id="GO:1902209">
    <property type="term" value="P:negative regulation of bacterial-type flagellum assembly"/>
    <property type="evidence" value="ECO:0007669"/>
    <property type="project" value="InterPro"/>
</dbReference>
<accession>A0A2U8W9P1</accession>
<keyword evidence="5" id="KW-1185">Reference proteome</keyword>
<dbReference type="AlphaFoldDB" id="A0A2U8W9P1"/>
<dbReference type="OrthoDB" id="8561314at2"/>
<dbReference type="RefSeq" id="WP_109891570.1">
    <property type="nucleotide sequence ID" value="NZ_CP029550.1"/>
</dbReference>
<keyword evidence="2" id="KW-1005">Bacterial flagellum biogenesis</keyword>
<dbReference type="GO" id="GO:0048027">
    <property type="term" value="F:mRNA 5'-UTR binding"/>
    <property type="evidence" value="ECO:0007669"/>
    <property type="project" value="InterPro"/>
</dbReference>
<evidence type="ECO:0000256" key="2">
    <source>
        <dbReference type="ARBA" id="ARBA00022795"/>
    </source>
</evidence>
<dbReference type="Proteomes" id="UP000245926">
    <property type="component" value="Chromosome"/>
</dbReference>
<name>A0A2U8W9P1_9HYPH</name>
<proteinExistence type="predicted"/>
<evidence type="ECO:0000313" key="4">
    <source>
        <dbReference type="EMBL" id="AWN42042.1"/>
    </source>
</evidence>
<organism evidence="4 5">
    <name type="scientific">Methylobacterium durans</name>
    <dbReference type="NCBI Taxonomy" id="2202825"/>
    <lineage>
        <taxon>Bacteria</taxon>
        <taxon>Pseudomonadati</taxon>
        <taxon>Pseudomonadota</taxon>
        <taxon>Alphaproteobacteria</taxon>
        <taxon>Hyphomicrobiales</taxon>
        <taxon>Methylobacteriaceae</taxon>
        <taxon>Methylobacterium</taxon>
    </lineage>
</organism>
<keyword evidence="4" id="KW-0966">Cell projection</keyword>
<evidence type="ECO:0000313" key="5">
    <source>
        <dbReference type="Proteomes" id="UP000245926"/>
    </source>
</evidence>
<reference evidence="5" key="1">
    <citation type="submission" date="2018-05" db="EMBL/GenBank/DDBJ databases">
        <title>Complete Genome Sequence of Methylobacterium sp. 17SD2-17.</title>
        <authorList>
            <person name="Srinivasan S."/>
        </authorList>
    </citation>
    <scope>NUCLEOTIDE SEQUENCE [LARGE SCALE GENOMIC DNA]</scope>
    <source>
        <strain evidence="5">17SD2-17</strain>
    </source>
</reference>
<sequence length="135" mass="14809">MPLRIELKPGERVIIGDCAIRNGPRRSAFLVETGHKVLRESEIVRESEADTPAKQICVALQRAYLLDDPFDAETQFMDLANAVMRAAPSSKPFIAAIYEKLVAGDHYRALKAARDLVAHEARLLALAEADAPVTA</sequence>
<dbReference type="GO" id="GO:0006402">
    <property type="term" value="P:mRNA catabolic process"/>
    <property type="evidence" value="ECO:0007669"/>
    <property type="project" value="InterPro"/>
</dbReference>
<protein>
    <submittedName>
        <fullName evidence="4">Flagellar protein FlbT</fullName>
    </submittedName>
</protein>
<evidence type="ECO:0000256" key="3">
    <source>
        <dbReference type="ARBA" id="ARBA00022884"/>
    </source>
</evidence>
<evidence type="ECO:0000256" key="1">
    <source>
        <dbReference type="ARBA" id="ARBA00022491"/>
    </source>
</evidence>
<keyword evidence="1" id="KW-0678">Repressor</keyword>
<dbReference type="KEGG" id="mets:DK389_17995"/>
<keyword evidence="3" id="KW-0694">RNA-binding</keyword>